<gene>
    <name evidence="1" type="ORF">DERYTH_LOCUS23798</name>
</gene>
<organism evidence="1 2">
    <name type="scientific">Dentiscutata erythropus</name>
    <dbReference type="NCBI Taxonomy" id="1348616"/>
    <lineage>
        <taxon>Eukaryota</taxon>
        <taxon>Fungi</taxon>
        <taxon>Fungi incertae sedis</taxon>
        <taxon>Mucoromycota</taxon>
        <taxon>Glomeromycotina</taxon>
        <taxon>Glomeromycetes</taxon>
        <taxon>Diversisporales</taxon>
        <taxon>Gigasporaceae</taxon>
        <taxon>Dentiscutata</taxon>
    </lineage>
</organism>
<dbReference type="OrthoDB" id="10467636at2759"/>
<evidence type="ECO:0000313" key="1">
    <source>
        <dbReference type="EMBL" id="CAG8802988.1"/>
    </source>
</evidence>
<name>A0A9N9JYX7_9GLOM</name>
<proteinExistence type="predicted"/>
<keyword evidence="2" id="KW-1185">Reference proteome</keyword>
<protein>
    <submittedName>
        <fullName evidence="1">23159_t:CDS:1</fullName>
    </submittedName>
</protein>
<accession>A0A9N9JYX7</accession>
<evidence type="ECO:0000313" key="2">
    <source>
        <dbReference type="Proteomes" id="UP000789405"/>
    </source>
</evidence>
<feature type="non-terminal residue" evidence="1">
    <location>
        <position position="65"/>
    </location>
</feature>
<dbReference type="EMBL" id="CAJVPY010037505">
    <property type="protein sequence ID" value="CAG8802988.1"/>
    <property type="molecule type" value="Genomic_DNA"/>
</dbReference>
<dbReference type="AlphaFoldDB" id="A0A9N9JYX7"/>
<comment type="caution">
    <text evidence="1">The sequence shown here is derived from an EMBL/GenBank/DDBJ whole genome shotgun (WGS) entry which is preliminary data.</text>
</comment>
<sequence>MNMGCFASKLNEKTESINSQNSQSEFRYSDSRRYHNIKDSYILYNFSAPVEHVLSKPGSKILDIG</sequence>
<dbReference type="Proteomes" id="UP000789405">
    <property type="component" value="Unassembled WGS sequence"/>
</dbReference>
<reference evidence="1" key="1">
    <citation type="submission" date="2021-06" db="EMBL/GenBank/DDBJ databases">
        <authorList>
            <person name="Kallberg Y."/>
            <person name="Tangrot J."/>
            <person name="Rosling A."/>
        </authorList>
    </citation>
    <scope>NUCLEOTIDE SEQUENCE</scope>
    <source>
        <strain evidence="1">MA453B</strain>
    </source>
</reference>